<evidence type="ECO:0000313" key="5">
    <source>
        <dbReference type="EMBL" id="KAK9012038.1"/>
    </source>
</evidence>
<dbReference type="EMBL" id="JBBPBN010000022">
    <property type="protein sequence ID" value="KAK9012038.1"/>
    <property type="molecule type" value="Genomic_DNA"/>
</dbReference>
<keyword evidence="6" id="KW-1185">Reference proteome</keyword>
<feature type="compositionally biased region" description="Gly residues" evidence="4">
    <location>
        <begin position="378"/>
        <end position="420"/>
    </location>
</feature>
<feature type="region of interest" description="Disordered" evidence="4">
    <location>
        <begin position="77"/>
        <end position="109"/>
    </location>
</feature>
<evidence type="ECO:0008006" key="7">
    <source>
        <dbReference type="Google" id="ProtNLM"/>
    </source>
</evidence>
<dbReference type="Pfam" id="PF08243">
    <property type="entry name" value="SPT2"/>
    <property type="match status" value="1"/>
</dbReference>
<evidence type="ECO:0000313" key="6">
    <source>
        <dbReference type="Proteomes" id="UP001396334"/>
    </source>
</evidence>
<dbReference type="PANTHER" id="PTHR22691">
    <property type="entry name" value="YEAST SPT2-RELATED"/>
    <property type="match status" value="1"/>
</dbReference>
<evidence type="ECO:0000256" key="3">
    <source>
        <dbReference type="SAM" id="Coils"/>
    </source>
</evidence>
<feature type="compositionally biased region" description="Polar residues" evidence="4">
    <location>
        <begin position="261"/>
        <end position="274"/>
    </location>
</feature>
<feature type="region of interest" description="Disordered" evidence="4">
    <location>
        <begin position="170"/>
        <end position="524"/>
    </location>
</feature>
<gene>
    <name evidence="5" type="ORF">V6N11_040108</name>
</gene>
<feature type="compositionally biased region" description="Basic and acidic residues" evidence="4">
    <location>
        <begin position="206"/>
        <end position="219"/>
    </location>
</feature>
<dbReference type="Proteomes" id="UP001396334">
    <property type="component" value="Unassembled WGS sequence"/>
</dbReference>
<feature type="compositionally biased region" description="Polar residues" evidence="4">
    <location>
        <begin position="488"/>
        <end position="514"/>
    </location>
</feature>
<feature type="compositionally biased region" description="Basic and acidic residues" evidence="4">
    <location>
        <begin position="461"/>
        <end position="484"/>
    </location>
</feature>
<proteinExistence type="inferred from homology"/>
<organism evidence="5 6">
    <name type="scientific">Hibiscus sabdariffa</name>
    <name type="common">roselle</name>
    <dbReference type="NCBI Taxonomy" id="183260"/>
    <lineage>
        <taxon>Eukaryota</taxon>
        <taxon>Viridiplantae</taxon>
        <taxon>Streptophyta</taxon>
        <taxon>Embryophyta</taxon>
        <taxon>Tracheophyta</taxon>
        <taxon>Spermatophyta</taxon>
        <taxon>Magnoliopsida</taxon>
        <taxon>eudicotyledons</taxon>
        <taxon>Gunneridae</taxon>
        <taxon>Pentapetalae</taxon>
        <taxon>rosids</taxon>
        <taxon>malvids</taxon>
        <taxon>Malvales</taxon>
        <taxon>Malvaceae</taxon>
        <taxon>Malvoideae</taxon>
        <taxon>Hibiscus</taxon>
    </lineage>
</organism>
<comment type="similarity">
    <text evidence="1">Belongs to the SPT2 family.</text>
</comment>
<evidence type="ECO:0000256" key="4">
    <source>
        <dbReference type="SAM" id="MobiDB-lite"/>
    </source>
</evidence>
<feature type="compositionally biased region" description="Acidic residues" evidence="4">
    <location>
        <begin position="77"/>
        <end position="100"/>
    </location>
</feature>
<accession>A0ABR2RGU9</accession>
<feature type="compositionally biased region" description="Polar residues" evidence="4">
    <location>
        <begin position="170"/>
        <end position="203"/>
    </location>
</feature>
<feature type="coiled-coil region" evidence="3">
    <location>
        <begin position="563"/>
        <end position="590"/>
    </location>
</feature>
<sequence length="601" mass="66183">MYFLIPPSILPTIYVLLSLRFLEADPKLSFEALVSDFRLKNRGFRQFSIRLKVSCIFSDKGYDREVVENYDDYDMEGEYEDEDVVEEDGEEYEEEEEEEETRQPTQEEVEYLELRQRLKDTIRRKRKQSALASSQEKLPYNNFGSFFGPSQPVIAQRVIQESKSLLENQNLVSKMLSSNHPSKKNPASNSAGPKQAQNGQTLKPPNELRRKVEKLKVARDYSFLSDDTGVPDPAKNPPPRNLSAPISETRSAQMLPKIKQPLTSSNNSGRNLQGTRDERKPVPLKGQLQTKTGAYKPSSASKPKGMPMDSKKQLGVSSGMAPGRPGGVTNGMGPGRSGGVSNGTGSSRPVVASNGSGPGRSGGISNGMGSSRHVGASNGSGPGRSVGVGNGTGPGRSVGVGNGTGPGRSVGVSNGTGPGRPSGPKAVPSKMPLAKMEKKVSAPTSRNPPPSAHKAPPSKVHSSESRRHIEQKRGLQERSKDKMMPQRPQVSSKSQVNKPVKQVSSHSQMKSNVQRPKKKQLNEDEKALMIIRNMFHTDRYAARDEGDVSDMEANFDEIMMEERRSAKIAKKEDEEQLKLIEEEERQERMRKMAKKRKLSHH</sequence>
<evidence type="ECO:0000256" key="1">
    <source>
        <dbReference type="ARBA" id="ARBA00006461"/>
    </source>
</evidence>
<dbReference type="InterPro" id="IPR013256">
    <property type="entry name" value="Chromatin_SPT2"/>
</dbReference>
<feature type="compositionally biased region" description="Gly residues" evidence="4">
    <location>
        <begin position="324"/>
        <end position="342"/>
    </location>
</feature>
<protein>
    <recommendedName>
        <fullName evidence="7">SPT2 chromatin protein</fullName>
    </recommendedName>
</protein>
<reference evidence="5 6" key="1">
    <citation type="journal article" date="2024" name="G3 (Bethesda)">
        <title>Genome assembly of Hibiscus sabdariffa L. provides insights into metabolisms of medicinal natural products.</title>
        <authorList>
            <person name="Kim T."/>
        </authorList>
    </citation>
    <scope>NUCLEOTIDE SEQUENCE [LARGE SCALE GENOMIC DNA]</scope>
    <source>
        <strain evidence="5">TK-2024</strain>
        <tissue evidence="5">Old leaves</tissue>
    </source>
</reference>
<dbReference type="SMART" id="SM00784">
    <property type="entry name" value="SPT2"/>
    <property type="match status" value="1"/>
</dbReference>
<dbReference type="PANTHER" id="PTHR22691:SF8">
    <property type="entry name" value="PROTEIN SPT2 HOMOLOG"/>
    <property type="match status" value="1"/>
</dbReference>
<feature type="compositionally biased region" description="Gly residues" evidence="4">
    <location>
        <begin position="356"/>
        <end position="366"/>
    </location>
</feature>
<comment type="caution">
    <text evidence="5">The sequence shown here is derived from an EMBL/GenBank/DDBJ whole genome shotgun (WGS) entry which is preliminary data.</text>
</comment>
<keyword evidence="2 3" id="KW-0175">Coiled coil</keyword>
<name>A0ABR2RGU9_9ROSI</name>
<evidence type="ECO:0000256" key="2">
    <source>
        <dbReference type="ARBA" id="ARBA00023054"/>
    </source>
</evidence>